<dbReference type="PANTHER" id="PTHR34075">
    <property type="entry name" value="BLR3430 PROTEIN"/>
    <property type="match status" value="1"/>
</dbReference>
<dbReference type="Pfam" id="PF12172">
    <property type="entry name" value="zf-ChsH2"/>
    <property type="match status" value="1"/>
</dbReference>
<dbReference type="RefSeq" id="WP_173095862.1">
    <property type="nucleotide sequence ID" value="NZ_CP053892.1"/>
</dbReference>
<evidence type="ECO:0000313" key="5">
    <source>
        <dbReference type="Proteomes" id="UP000501240"/>
    </source>
</evidence>
<reference evidence="4 5" key="1">
    <citation type="submission" date="2020-05" db="EMBL/GenBank/DDBJ databases">
        <title>Actinomadura verrucosospora NRRL-B18236 (PFL_A860) Genome sequencing and assembly.</title>
        <authorList>
            <person name="Samborskyy M."/>
        </authorList>
    </citation>
    <scope>NUCLEOTIDE SEQUENCE [LARGE SCALE GENOMIC DNA]</scope>
    <source>
        <strain evidence="4 5">NRRL:B18236</strain>
    </source>
</reference>
<evidence type="ECO:0000259" key="3">
    <source>
        <dbReference type="Pfam" id="PF12172"/>
    </source>
</evidence>
<keyword evidence="4" id="KW-0238">DNA-binding</keyword>
<keyword evidence="5" id="KW-1185">Reference proteome</keyword>
<evidence type="ECO:0000256" key="1">
    <source>
        <dbReference type="SAM" id="MobiDB-lite"/>
    </source>
</evidence>
<accession>A0A7D4A5S7</accession>
<dbReference type="AlphaFoldDB" id="A0A7D4A5S7"/>
<proteinExistence type="predicted"/>
<feature type="domain" description="ChsH2 C-terminal OB-fold" evidence="2">
    <location>
        <begin position="73"/>
        <end position="139"/>
    </location>
</feature>
<dbReference type="InterPro" id="IPR022002">
    <property type="entry name" value="ChsH2_Znr"/>
</dbReference>
<dbReference type="EMBL" id="CP053892">
    <property type="protein sequence ID" value="QKG21627.1"/>
    <property type="molecule type" value="Genomic_DNA"/>
</dbReference>
<dbReference type="InterPro" id="IPR012340">
    <property type="entry name" value="NA-bd_OB-fold"/>
</dbReference>
<dbReference type="GO" id="GO:0003677">
    <property type="term" value="F:DNA binding"/>
    <property type="evidence" value="ECO:0007669"/>
    <property type="project" value="UniProtKB-KW"/>
</dbReference>
<sequence>MSTASRPAASETKPETKPETAAKAVPRPTPDTRPFWDGAAAGELRVQRCRGCARHFFYPRPACPHCGSGDVAWVTASGRATLHSYVINHRPAPGFAAEAPYVIAIVELEEGVRMMSNLVGVPADPEHLPLDLPLRVVFEQRGDVSLPLFTPAEAR</sequence>
<dbReference type="InterPro" id="IPR002878">
    <property type="entry name" value="ChsH2_C"/>
</dbReference>
<dbReference type="Proteomes" id="UP000501240">
    <property type="component" value="Chromosome"/>
</dbReference>
<organism evidence="4 5">
    <name type="scientific">Actinomadura verrucosospora</name>
    <dbReference type="NCBI Taxonomy" id="46165"/>
    <lineage>
        <taxon>Bacteria</taxon>
        <taxon>Bacillati</taxon>
        <taxon>Actinomycetota</taxon>
        <taxon>Actinomycetes</taxon>
        <taxon>Streptosporangiales</taxon>
        <taxon>Thermomonosporaceae</taxon>
        <taxon>Actinomadura</taxon>
    </lineage>
</organism>
<evidence type="ECO:0000259" key="2">
    <source>
        <dbReference type="Pfam" id="PF01796"/>
    </source>
</evidence>
<name>A0A7D4A5S7_ACTVE</name>
<dbReference type="InterPro" id="IPR052513">
    <property type="entry name" value="Thioester_dehydratase-like"/>
</dbReference>
<dbReference type="Gene3D" id="6.10.30.10">
    <property type="match status" value="1"/>
</dbReference>
<protein>
    <submittedName>
        <fullName evidence="4">DNA-binding protein</fullName>
    </submittedName>
</protein>
<feature type="domain" description="ChsH2 rubredoxin-like zinc ribbon" evidence="3">
    <location>
        <begin position="36"/>
        <end position="71"/>
    </location>
</feature>
<gene>
    <name evidence="4" type="ORF">ACTIVE_3265</name>
</gene>
<feature type="region of interest" description="Disordered" evidence="1">
    <location>
        <begin position="1"/>
        <end position="37"/>
    </location>
</feature>
<dbReference type="SUPFAM" id="SSF50249">
    <property type="entry name" value="Nucleic acid-binding proteins"/>
    <property type="match status" value="1"/>
</dbReference>
<dbReference type="Pfam" id="PF01796">
    <property type="entry name" value="OB_ChsH2_C"/>
    <property type="match status" value="1"/>
</dbReference>
<evidence type="ECO:0000313" key="4">
    <source>
        <dbReference type="EMBL" id="QKG21627.1"/>
    </source>
</evidence>
<dbReference type="PANTHER" id="PTHR34075:SF5">
    <property type="entry name" value="BLR3430 PROTEIN"/>
    <property type="match status" value="1"/>
</dbReference>